<evidence type="ECO:0008006" key="4">
    <source>
        <dbReference type="Google" id="ProtNLM"/>
    </source>
</evidence>
<evidence type="ECO:0000313" key="3">
    <source>
        <dbReference type="Proteomes" id="UP001161064"/>
    </source>
</evidence>
<keyword evidence="3" id="KW-1185">Reference proteome</keyword>
<protein>
    <recommendedName>
        <fullName evidence="4">Copper resistance protein D domain-containing protein</fullName>
    </recommendedName>
</protein>
<proteinExistence type="predicted"/>
<feature type="transmembrane region" description="Helical" evidence="1">
    <location>
        <begin position="6"/>
        <end position="28"/>
    </location>
</feature>
<feature type="transmembrane region" description="Helical" evidence="1">
    <location>
        <begin position="145"/>
        <end position="163"/>
    </location>
</feature>
<gene>
    <name evidence="2" type="ORF">PsB1_0477</name>
</gene>
<comment type="caution">
    <text evidence="2">The sequence shown here is derived from an EMBL/GenBank/DDBJ whole genome shotgun (WGS) entry which is preliminary data.</text>
</comment>
<feature type="transmembrane region" description="Helical" evidence="1">
    <location>
        <begin position="58"/>
        <end position="77"/>
    </location>
</feature>
<dbReference type="EMBL" id="BPFZ01000002">
    <property type="protein sequence ID" value="GIU66323.1"/>
    <property type="molecule type" value="Genomic_DNA"/>
</dbReference>
<accession>A0ABQ4PTK4</accession>
<evidence type="ECO:0000313" key="2">
    <source>
        <dbReference type="EMBL" id="GIU66323.1"/>
    </source>
</evidence>
<keyword evidence="1" id="KW-1133">Transmembrane helix</keyword>
<keyword evidence="1" id="KW-0472">Membrane</keyword>
<reference evidence="2" key="1">
    <citation type="submission" date="2021-05" db="EMBL/GenBank/DDBJ databases">
        <authorList>
            <person name="Tanabe Y."/>
        </authorList>
    </citation>
    <scope>NUCLEOTIDE SEQUENCE</scope>
    <source>
        <strain evidence="2">BOTRYCO-1</strain>
    </source>
</reference>
<organism evidence="2 3">
    <name type="scientific">Candidatus Phycosocius spiralis</name>
    <dbReference type="NCBI Taxonomy" id="2815099"/>
    <lineage>
        <taxon>Bacteria</taxon>
        <taxon>Pseudomonadati</taxon>
        <taxon>Pseudomonadota</taxon>
        <taxon>Alphaproteobacteria</taxon>
        <taxon>Caulobacterales</taxon>
        <taxon>Caulobacterales incertae sedis</taxon>
        <taxon>Candidatus Phycosocius</taxon>
    </lineage>
</organism>
<dbReference type="Proteomes" id="UP001161064">
    <property type="component" value="Unassembled WGS sequence"/>
</dbReference>
<evidence type="ECO:0000256" key="1">
    <source>
        <dbReference type="SAM" id="Phobius"/>
    </source>
</evidence>
<sequence length="221" mass="24829">MGLYDILVYLHVLAFAVWLGGGLGVAVLNNAIFARGKSIDTRLEIVRLYHLLQMGPRMAWVVTLPLSLSLVDLAGYWDVPTWGLRFVWLVSVLWFGLIWAIYGAKNPTIVARLKEIEQGLKLVCAAFFGIIGLTSTLGWGPLFDAWLALKAFTFSALFAAAFFRDQSAQSMDQWVMDLTERRTDWAIEQPLRRALRKVGFWSWTCLILVFIAGFLGTVKPG</sequence>
<feature type="transmembrane region" description="Helical" evidence="1">
    <location>
        <begin position="83"/>
        <end position="102"/>
    </location>
</feature>
<keyword evidence="1" id="KW-0812">Transmembrane</keyword>
<dbReference type="RefSeq" id="WP_284358815.1">
    <property type="nucleotide sequence ID" value="NZ_BPFZ01000002.1"/>
</dbReference>
<name>A0ABQ4PTK4_9PROT</name>
<feature type="transmembrane region" description="Helical" evidence="1">
    <location>
        <begin position="122"/>
        <end position="139"/>
    </location>
</feature>
<feature type="transmembrane region" description="Helical" evidence="1">
    <location>
        <begin position="198"/>
        <end position="218"/>
    </location>
</feature>
<reference evidence="2" key="2">
    <citation type="journal article" date="2023" name="ISME Commun">
        <title>Characterization of a bloom-associated alphaproteobacterial lineage, 'Candidatus Phycosocius': insights into freshwater algal-bacterial interactions.</title>
        <authorList>
            <person name="Tanabe Y."/>
            <person name="Yamaguchi H."/>
            <person name="Yoshida M."/>
            <person name="Kai A."/>
            <person name="Okazaki Y."/>
        </authorList>
    </citation>
    <scope>NUCLEOTIDE SEQUENCE</scope>
    <source>
        <strain evidence="2">BOTRYCO-1</strain>
    </source>
</reference>